<protein>
    <submittedName>
        <fullName evidence="2">Uncharacterized protein</fullName>
    </submittedName>
</protein>
<feature type="region of interest" description="Disordered" evidence="1">
    <location>
        <begin position="185"/>
        <end position="211"/>
    </location>
</feature>
<dbReference type="AlphaFoldDB" id="A0A6I6N0W2"/>
<dbReference type="EMBL" id="CP047045">
    <property type="protein sequence ID" value="QGZ96973.1"/>
    <property type="molecule type" value="Genomic_DNA"/>
</dbReference>
<name>A0A6I6N0W2_9CAUL</name>
<evidence type="ECO:0000256" key="1">
    <source>
        <dbReference type="SAM" id="MobiDB-lite"/>
    </source>
</evidence>
<evidence type="ECO:0000313" key="3">
    <source>
        <dbReference type="Proteomes" id="UP000431269"/>
    </source>
</evidence>
<dbReference type="Proteomes" id="UP000431269">
    <property type="component" value="Chromosome"/>
</dbReference>
<accession>A0A6I6N0W2</accession>
<reference evidence="3" key="1">
    <citation type="submission" date="2019-12" db="EMBL/GenBank/DDBJ databases">
        <title>Complete genome of Terracaulis silvestris 0127_4.</title>
        <authorList>
            <person name="Vieira S."/>
            <person name="Riedel T."/>
            <person name="Sproer C."/>
            <person name="Pascual J."/>
            <person name="Boedeker C."/>
            <person name="Overmann J."/>
        </authorList>
    </citation>
    <scope>NUCLEOTIDE SEQUENCE [LARGE SCALE GENOMIC DNA]</scope>
    <source>
        <strain evidence="3">0127_4</strain>
    </source>
</reference>
<sequence length="211" mass="23330">MTDTVLRESHEVVPFLTTLSLDVEGLVEAVRYAESQRALCTSNDVHGFSQMTVYDKAARGLREVYCGRDGWEKDETNNQAGICNPALKIRVVPCNFTIECGTSVEPTNRSPKGEVSKAKARCNATGWLPGLPDIEAQEGSEYKTWILGIYAVGGEPLKAELSFPVAFDGKYFTRFETRVILLRGSEDDDTPTGRRDAPEPTEVVDIPIARR</sequence>
<organism evidence="2 3">
    <name type="scientific">Terricaulis silvestris</name>
    <dbReference type="NCBI Taxonomy" id="2686094"/>
    <lineage>
        <taxon>Bacteria</taxon>
        <taxon>Pseudomonadati</taxon>
        <taxon>Pseudomonadota</taxon>
        <taxon>Alphaproteobacteria</taxon>
        <taxon>Caulobacterales</taxon>
        <taxon>Caulobacteraceae</taxon>
        <taxon>Terricaulis</taxon>
    </lineage>
</organism>
<evidence type="ECO:0000313" key="2">
    <source>
        <dbReference type="EMBL" id="QGZ96973.1"/>
    </source>
</evidence>
<keyword evidence="3" id="KW-1185">Reference proteome</keyword>
<dbReference type="RefSeq" id="WP_158767780.1">
    <property type="nucleotide sequence ID" value="NZ_CP047045.1"/>
</dbReference>
<proteinExistence type="predicted"/>
<dbReference type="KEGG" id="tsv:DSM104635_03838"/>
<gene>
    <name evidence="2" type="ORF">DSM104635_03838</name>
</gene>